<evidence type="ECO:0000313" key="3">
    <source>
        <dbReference type="Proteomes" id="UP000076871"/>
    </source>
</evidence>
<dbReference type="GeneID" id="63818931"/>
<protein>
    <submittedName>
        <fullName evidence="2">Uncharacterized protein</fullName>
    </submittedName>
</protein>
<evidence type="ECO:0000256" key="1">
    <source>
        <dbReference type="SAM" id="MobiDB-lite"/>
    </source>
</evidence>
<gene>
    <name evidence="2" type="ORF">LAESUDRAFT_303660</name>
</gene>
<dbReference type="EMBL" id="KV427637">
    <property type="protein sequence ID" value="KZT04297.1"/>
    <property type="molecule type" value="Genomic_DNA"/>
</dbReference>
<dbReference type="RefSeq" id="XP_040762037.1">
    <property type="nucleotide sequence ID" value="XM_040901900.1"/>
</dbReference>
<name>A0A165D824_9APHY</name>
<dbReference type="AlphaFoldDB" id="A0A165D824"/>
<dbReference type="Proteomes" id="UP000076871">
    <property type="component" value="Unassembled WGS sequence"/>
</dbReference>
<dbReference type="InParanoid" id="A0A165D824"/>
<reference evidence="2 3" key="1">
    <citation type="journal article" date="2016" name="Mol. Biol. Evol.">
        <title>Comparative Genomics of Early-Diverging Mushroom-Forming Fungi Provides Insights into the Origins of Lignocellulose Decay Capabilities.</title>
        <authorList>
            <person name="Nagy L.G."/>
            <person name="Riley R."/>
            <person name="Tritt A."/>
            <person name="Adam C."/>
            <person name="Daum C."/>
            <person name="Floudas D."/>
            <person name="Sun H."/>
            <person name="Yadav J.S."/>
            <person name="Pangilinan J."/>
            <person name="Larsson K.H."/>
            <person name="Matsuura K."/>
            <person name="Barry K."/>
            <person name="Labutti K."/>
            <person name="Kuo R."/>
            <person name="Ohm R.A."/>
            <person name="Bhattacharya S.S."/>
            <person name="Shirouzu T."/>
            <person name="Yoshinaga Y."/>
            <person name="Martin F.M."/>
            <person name="Grigoriev I.V."/>
            <person name="Hibbett D.S."/>
        </authorList>
    </citation>
    <scope>NUCLEOTIDE SEQUENCE [LARGE SCALE GENOMIC DNA]</scope>
    <source>
        <strain evidence="2 3">93-53</strain>
    </source>
</reference>
<feature type="compositionally biased region" description="Low complexity" evidence="1">
    <location>
        <begin position="61"/>
        <end position="87"/>
    </location>
</feature>
<feature type="compositionally biased region" description="Basic and acidic residues" evidence="1">
    <location>
        <begin position="206"/>
        <end position="240"/>
    </location>
</feature>
<keyword evidence="3" id="KW-1185">Reference proteome</keyword>
<organism evidence="2 3">
    <name type="scientific">Laetiporus sulphureus 93-53</name>
    <dbReference type="NCBI Taxonomy" id="1314785"/>
    <lineage>
        <taxon>Eukaryota</taxon>
        <taxon>Fungi</taxon>
        <taxon>Dikarya</taxon>
        <taxon>Basidiomycota</taxon>
        <taxon>Agaricomycotina</taxon>
        <taxon>Agaricomycetes</taxon>
        <taxon>Polyporales</taxon>
        <taxon>Laetiporus</taxon>
    </lineage>
</organism>
<sequence>MSSSLFSSSSPPHAVPIKFRRKSVSSSDVEPDLYDLGSVCSSSPTRAASRLYPHSYRSSFVYPSSSSYTSPTDCSSSSSSPAAPSSPVEQGLAHIRYQSSPIHAHEQRYGYQIRARDMREEEAMYSHSYVKSGYGYAAKTPARSSYFRLGYGHGQSPRYATSTSFFSSLSEVSEPEEQSLTSDIDGASEYEEERHNADGEDDELSSDQKQDIRHAVVATRKTERQRARGWGREGERRRCG</sequence>
<feature type="compositionally biased region" description="Low complexity" evidence="1">
    <location>
        <begin position="1"/>
        <end position="10"/>
    </location>
</feature>
<evidence type="ECO:0000313" key="2">
    <source>
        <dbReference type="EMBL" id="KZT04297.1"/>
    </source>
</evidence>
<proteinExistence type="predicted"/>
<feature type="region of interest" description="Disordered" evidence="1">
    <location>
        <begin position="61"/>
        <end position="92"/>
    </location>
</feature>
<feature type="region of interest" description="Disordered" evidence="1">
    <location>
        <begin position="1"/>
        <end position="29"/>
    </location>
</feature>
<accession>A0A165D824</accession>
<feature type="region of interest" description="Disordered" evidence="1">
    <location>
        <begin position="167"/>
        <end position="240"/>
    </location>
</feature>